<keyword evidence="3" id="KW-1185">Reference proteome</keyword>
<dbReference type="InterPro" id="IPR036047">
    <property type="entry name" value="F-box-like_dom_sf"/>
</dbReference>
<name>A0ABR3ZZN7_9LECA</name>
<dbReference type="Proteomes" id="UP001590950">
    <property type="component" value="Unassembled WGS sequence"/>
</dbReference>
<dbReference type="PROSITE" id="PS50181">
    <property type="entry name" value="FBOX"/>
    <property type="match status" value="1"/>
</dbReference>
<proteinExistence type="predicted"/>
<comment type="caution">
    <text evidence="2">The sequence shown here is derived from an EMBL/GenBank/DDBJ whole genome shotgun (WGS) entry which is preliminary data.</text>
</comment>
<dbReference type="InterPro" id="IPR001810">
    <property type="entry name" value="F-box_dom"/>
</dbReference>
<sequence length="258" mass="30080">MRTICQHRLLRKKQLPQLPVDNIDSQRSRIVRLQSTVHDGVHKWMHKISLVFIQGKSAQVSDPPPATAKLQRPLTHFPLLHLPSELLFEILGHLDPISLICLSLTNHQFRLIIPVPQASLSQCARWIISFRLYHDRTTLRNPLPRNSTCMLRKDMEHCWICKSTRLRGWLAFRNSIQRARARFHKKTPSKSIINLTCRHCDTILPTHIDFGGERHCSGCIQTCEHCGYPNSRLLCYARWKMHHEETMHAIQSEQAELF</sequence>
<gene>
    <name evidence="2" type="ORF">N7G274_009114</name>
</gene>
<accession>A0ABR3ZZN7</accession>
<evidence type="ECO:0000313" key="3">
    <source>
        <dbReference type="Proteomes" id="UP001590950"/>
    </source>
</evidence>
<evidence type="ECO:0000259" key="1">
    <source>
        <dbReference type="PROSITE" id="PS50181"/>
    </source>
</evidence>
<feature type="domain" description="F-box" evidence="1">
    <location>
        <begin position="76"/>
        <end position="113"/>
    </location>
</feature>
<evidence type="ECO:0000313" key="2">
    <source>
        <dbReference type="EMBL" id="KAL2038166.1"/>
    </source>
</evidence>
<dbReference type="EMBL" id="JBEFKJ010000034">
    <property type="protein sequence ID" value="KAL2038166.1"/>
    <property type="molecule type" value="Genomic_DNA"/>
</dbReference>
<protein>
    <recommendedName>
        <fullName evidence="1">F-box domain-containing protein</fullName>
    </recommendedName>
</protein>
<dbReference type="Pfam" id="PF00646">
    <property type="entry name" value="F-box"/>
    <property type="match status" value="1"/>
</dbReference>
<reference evidence="2 3" key="1">
    <citation type="submission" date="2024-09" db="EMBL/GenBank/DDBJ databases">
        <title>Rethinking Asexuality: The Enigmatic Case of Functional Sexual Genes in Lepraria (Stereocaulaceae).</title>
        <authorList>
            <person name="Doellman M."/>
            <person name="Sun Y."/>
            <person name="Barcenas-Pena A."/>
            <person name="Lumbsch H.T."/>
            <person name="Grewe F."/>
        </authorList>
    </citation>
    <scope>NUCLEOTIDE SEQUENCE [LARGE SCALE GENOMIC DNA]</scope>
    <source>
        <strain evidence="2 3">Mercado 3170</strain>
    </source>
</reference>
<dbReference type="SUPFAM" id="SSF81383">
    <property type="entry name" value="F-box domain"/>
    <property type="match status" value="1"/>
</dbReference>
<organism evidence="2 3">
    <name type="scientific">Stereocaulon virgatum</name>
    <dbReference type="NCBI Taxonomy" id="373712"/>
    <lineage>
        <taxon>Eukaryota</taxon>
        <taxon>Fungi</taxon>
        <taxon>Dikarya</taxon>
        <taxon>Ascomycota</taxon>
        <taxon>Pezizomycotina</taxon>
        <taxon>Lecanoromycetes</taxon>
        <taxon>OSLEUM clade</taxon>
        <taxon>Lecanoromycetidae</taxon>
        <taxon>Lecanorales</taxon>
        <taxon>Lecanorineae</taxon>
        <taxon>Stereocaulaceae</taxon>
        <taxon>Stereocaulon</taxon>
    </lineage>
</organism>